<gene>
    <name evidence="1" type="ORF">BRAA10T45314Z</name>
</gene>
<name>A0A3P6DQ64_BRACM</name>
<dbReference type="EMBL" id="LR031577">
    <property type="protein sequence ID" value="VDD21299.1"/>
    <property type="molecule type" value="Genomic_DNA"/>
</dbReference>
<organism evidence="1">
    <name type="scientific">Brassica campestris</name>
    <name type="common">Field mustard</name>
    <dbReference type="NCBI Taxonomy" id="3711"/>
    <lineage>
        <taxon>Eukaryota</taxon>
        <taxon>Viridiplantae</taxon>
        <taxon>Streptophyta</taxon>
        <taxon>Embryophyta</taxon>
        <taxon>Tracheophyta</taxon>
        <taxon>Spermatophyta</taxon>
        <taxon>Magnoliopsida</taxon>
        <taxon>eudicotyledons</taxon>
        <taxon>Gunneridae</taxon>
        <taxon>Pentapetalae</taxon>
        <taxon>rosids</taxon>
        <taxon>malvids</taxon>
        <taxon>Brassicales</taxon>
        <taxon>Brassicaceae</taxon>
        <taxon>Brassiceae</taxon>
        <taxon>Brassica</taxon>
    </lineage>
</organism>
<sequence>MPHEIIHYMFGASQWKVLISSAVCCMEACLVPHTLSRL</sequence>
<dbReference type="AlphaFoldDB" id="A0A3P6DQ64"/>
<evidence type="ECO:0000313" key="1">
    <source>
        <dbReference type="EMBL" id="VDD21299.1"/>
    </source>
</evidence>
<accession>A0A3P6DQ64</accession>
<reference evidence="1" key="1">
    <citation type="submission" date="2018-11" db="EMBL/GenBank/DDBJ databases">
        <authorList>
            <consortium name="Genoscope - CEA"/>
            <person name="William W."/>
        </authorList>
    </citation>
    <scope>NUCLEOTIDE SEQUENCE</scope>
</reference>
<protein>
    <submittedName>
        <fullName evidence="1">Uncharacterized protein</fullName>
    </submittedName>
</protein>
<proteinExistence type="predicted"/>